<dbReference type="InterPro" id="IPR035979">
    <property type="entry name" value="RBD_domain_sf"/>
</dbReference>
<dbReference type="InterPro" id="IPR000504">
    <property type="entry name" value="RRM_dom"/>
</dbReference>
<dbReference type="eggNOG" id="KOG4454">
    <property type="taxonomic scope" value="Eukaryota"/>
</dbReference>
<dbReference type="Proteomes" id="UP000015104">
    <property type="component" value="Unassembled WGS sequence"/>
</dbReference>
<dbReference type="Pfam" id="PF00076">
    <property type="entry name" value="RRM_1"/>
    <property type="match status" value="1"/>
</dbReference>
<keyword evidence="3" id="KW-0539">Nucleus</keyword>
<evidence type="ECO:0000256" key="4">
    <source>
        <dbReference type="PROSITE-ProRule" id="PRU00176"/>
    </source>
</evidence>
<evidence type="ECO:0000256" key="2">
    <source>
        <dbReference type="ARBA" id="ARBA00022884"/>
    </source>
</evidence>
<dbReference type="SUPFAM" id="SSF54928">
    <property type="entry name" value="RNA-binding domain, RBD"/>
    <property type="match status" value="1"/>
</dbReference>
<evidence type="ECO:0000256" key="1">
    <source>
        <dbReference type="ARBA" id="ARBA00004642"/>
    </source>
</evidence>
<dbReference type="HOGENOM" id="CLU_1761117_0_0_1"/>
<name>T1KN33_TETUR</name>
<dbReference type="GO" id="GO:0003727">
    <property type="term" value="F:single-stranded RNA binding"/>
    <property type="evidence" value="ECO:0007669"/>
    <property type="project" value="TreeGrafter"/>
</dbReference>
<accession>T1KN33</accession>
<dbReference type="AlphaFoldDB" id="T1KN33"/>
<dbReference type="EnsemblMetazoa" id="tetur15g03810.1">
    <property type="protein sequence ID" value="tetur15g03810.1"/>
    <property type="gene ID" value="tetur15g03810"/>
</dbReference>
<dbReference type="EMBL" id="CAEY01000249">
    <property type="status" value="NOT_ANNOTATED_CDS"/>
    <property type="molecule type" value="Genomic_DNA"/>
</dbReference>
<protein>
    <recommendedName>
        <fullName evidence="6">RRM domain-containing protein</fullName>
    </recommendedName>
</protein>
<reference evidence="7" key="2">
    <citation type="submission" date="2015-06" db="UniProtKB">
        <authorList>
            <consortium name="EnsemblMetazoa"/>
        </authorList>
    </citation>
    <scope>IDENTIFICATION</scope>
</reference>
<keyword evidence="2 4" id="KW-0694">RNA-binding</keyword>
<proteinExistence type="predicted"/>
<evidence type="ECO:0000256" key="3">
    <source>
        <dbReference type="ARBA" id="ARBA00023242"/>
    </source>
</evidence>
<dbReference type="PANTHER" id="PTHR13798">
    <property type="entry name" value="RNA BINDING MOTIF RBM PROTEIN -RELATED"/>
    <property type="match status" value="1"/>
</dbReference>
<keyword evidence="8" id="KW-1185">Reference proteome</keyword>
<evidence type="ECO:0000259" key="6">
    <source>
        <dbReference type="PROSITE" id="PS50102"/>
    </source>
</evidence>
<organism evidence="7 8">
    <name type="scientific">Tetranychus urticae</name>
    <name type="common">Two-spotted spider mite</name>
    <dbReference type="NCBI Taxonomy" id="32264"/>
    <lineage>
        <taxon>Eukaryota</taxon>
        <taxon>Metazoa</taxon>
        <taxon>Ecdysozoa</taxon>
        <taxon>Arthropoda</taxon>
        <taxon>Chelicerata</taxon>
        <taxon>Arachnida</taxon>
        <taxon>Acari</taxon>
        <taxon>Acariformes</taxon>
        <taxon>Trombidiformes</taxon>
        <taxon>Prostigmata</taxon>
        <taxon>Eleutherengona</taxon>
        <taxon>Raphignathae</taxon>
        <taxon>Tetranychoidea</taxon>
        <taxon>Tetranychidae</taxon>
        <taxon>Tetranychus</taxon>
    </lineage>
</organism>
<feature type="domain" description="RRM" evidence="6">
    <location>
        <begin position="44"/>
        <end position="114"/>
    </location>
</feature>
<dbReference type="STRING" id="32264.T1KN33"/>
<dbReference type="InterPro" id="IPR052285">
    <property type="entry name" value="NEXT_complex_subunit"/>
</dbReference>
<dbReference type="Gene3D" id="3.30.70.330">
    <property type="match status" value="1"/>
</dbReference>
<dbReference type="InterPro" id="IPR012677">
    <property type="entry name" value="Nucleotide-bd_a/b_plait_sf"/>
</dbReference>
<reference evidence="8" key="1">
    <citation type="submission" date="2011-08" db="EMBL/GenBank/DDBJ databases">
        <authorList>
            <person name="Rombauts S."/>
        </authorList>
    </citation>
    <scope>NUCLEOTIDE SEQUENCE</scope>
    <source>
        <strain evidence="8">London</strain>
    </source>
</reference>
<feature type="signal peptide" evidence="5">
    <location>
        <begin position="1"/>
        <end position="27"/>
    </location>
</feature>
<dbReference type="PANTHER" id="PTHR13798:SF11">
    <property type="entry name" value="RNA-BINDING PROTEIN 7-RELATED"/>
    <property type="match status" value="1"/>
</dbReference>
<evidence type="ECO:0000313" key="8">
    <source>
        <dbReference type="Proteomes" id="UP000015104"/>
    </source>
</evidence>
<keyword evidence="5" id="KW-0732">Signal</keyword>
<dbReference type="GO" id="GO:0000381">
    <property type="term" value="P:regulation of alternative mRNA splicing, via spliceosome"/>
    <property type="evidence" value="ECO:0007669"/>
    <property type="project" value="TreeGrafter"/>
</dbReference>
<comment type="subcellular location">
    <subcellularLocation>
        <location evidence="1">Nucleus</location>
        <location evidence="1">Nucleoplasm</location>
    </subcellularLocation>
</comment>
<dbReference type="PROSITE" id="PS50102">
    <property type="entry name" value="RRM"/>
    <property type="match status" value="1"/>
</dbReference>
<dbReference type="GO" id="GO:0005654">
    <property type="term" value="C:nucleoplasm"/>
    <property type="evidence" value="ECO:0007669"/>
    <property type="project" value="UniProtKB-SubCell"/>
</dbReference>
<evidence type="ECO:0000313" key="7">
    <source>
        <dbReference type="EnsemblMetazoa" id="tetur15g03810.1"/>
    </source>
</evidence>
<dbReference type="SMART" id="SM00360">
    <property type="entry name" value="RRM"/>
    <property type="match status" value="1"/>
</dbReference>
<evidence type="ECO:0000256" key="5">
    <source>
        <dbReference type="SAM" id="SignalP"/>
    </source>
</evidence>
<feature type="chain" id="PRO_5004580925" description="RRM domain-containing protein" evidence="5">
    <location>
        <begin position="28"/>
        <end position="148"/>
    </location>
</feature>
<sequence length="148" mass="17125">MSILSVKIRFVALAAFLFPIQIHVRMSQPTIGNRLPVSNDIQERTLKVSNIDPKVTKELLFELFIQCGPVKNVVLKPDFAFIEFEHQVSVGYALALMDGVHLYGKQLDLKPKIPKPETFVYLKRLREYEYTFASHPTNWQARFGIKKY</sequence>